<protein>
    <submittedName>
        <fullName evidence="2">Uncharacterized protein</fullName>
    </submittedName>
</protein>
<feature type="chain" id="PRO_5003778581" evidence="1">
    <location>
        <begin position="18"/>
        <end position="85"/>
    </location>
</feature>
<gene>
    <name evidence="2" type="ORF">FIBRA_04631</name>
</gene>
<dbReference type="EMBL" id="HE797085">
    <property type="protein sequence ID" value="CCM02529.1"/>
    <property type="molecule type" value="Genomic_DNA"/>
</dbReference>
<feature type="signal peptide" evidence="1">
    <location>
        <begin position="1"/>
        <end position="17"/>
    </location>
</feature>
<keyword evidence="3" id="KW-1185">Reference proteome</keyword>
<dbReference type="GeneID" id="24097440"/>
<dbReference type="RefSeq" id="XP_012181812.1">
    <property type="nucleotide sequence ID" value="XM_012326422.1"/>
</dbReference>
<organism evidence="2 3">
    <name type="scientific">Fibroporia radiculosa</name>
    <dbReference type="NCBI Taxonomy" id="599839"/>
    <lineage>
        <taxon>Eukaryota</taxon>
        <taxon>Fungi</taxon>
        <taxon>Dikarya</taxon>
        <taxon>Basidiomycota</taxon>
        <taxon>Agaricomycotina</taxon>
        <taxon>Agaricomycetes</taxon>
        <taxon>Polyporales</taxon>
        <taxon>Fibroporiaceae</taxon>
        <taxon>Fibroporia</taxon>
    </lineage>
</organism>
<name>J4H324_9APHY</name>
<dbReference type="InParanoid" id="J4H324"/>
<evidence type="ECO:0000313" key="3">
    <source>
        <dbReference type="Proteomes" id="UP000006352"/>
    </source>
</evidence>
<evidence type="ECO:0000313" key="2">
    <source>
        <dbReference type="EMBL" id="CCM02529.1"/>
    </source>
</evidence>
<dbReference type="HOGENOM" id="CLU_2512655_0_0_1"/>
<sequence length="85" mass="9307">MRFAWFAPMLLASIVVAIKPATVRVPRDVLHDLKTIAHDVGSSVAIARARQARQAFPEDLFDHLALDDSLDIPVPQNSAPGSPFF</sequence>
<proteinExistence type="predicted"/>
<evidence type="ECO:0000256" key="1">
    <source>
        <dbReference type="SAM" id="SignalP"/>
    </source>
</evidence>
<dbReference type="AlphaFoldDB" id="J4H324"/>
<reference evidence="2 3" key="1">
    <citation type="journal article" date="2012" name="Appl. Environ. Microbiol.">
        <title>Short-read sequencing for genomic analysis of the brown rot fungus Fibroporia radiculosa.</title>
        <authorList>
            <person name="Tang J.D."/>
            <person name="Perkins A.D."/>
            <person name="Sonstegard T.S."/>
            <person name="Schroeder S.G."/>
            <person name="Burgess S.C."/>
            <person name="Diehl S.V."/>
        </authorList>
    </citation>
    <scope>NUCLEOTIDE SEQUENCE [LARGE SCALE GENOMIC DNA]</scope>
    <source>
        <strain evidence="2 3">TFFH 294</strain>
    </source>
</reference>
<dbReference type="Proteomes" id="UP000006352">
    <property type="component" value="Unassembled WGS sequence"/>
</dbReference>
<keyword evidence="1" id="KW-0732">Signal</keyword>
<accession>J4H324</accession>